<dbReference type="Gene3D" id="2.60.120.1140">
    <property type="entry name" value="Protein of unknown function DUF192"/>
    <property type="match status" value="1"/>
</dbReference>
<dbReference type="AlphaFoldDB" id="A0A136KJH6"/>
<organism evidence="1 2">
    <name type="scientific">candidate division WS6 bacterium OLB21</name>
    <dbReference type="NCBI Taxonomy" id="1617427"/>
    <lineage>
        <taxon>Bacteria</taxon>
        <taxon>Candidatus Dojkabacteria</taxon>
    </lineage>
</organism>
<reference evidence="1 2" key="1">
    <citation type="submission" date="2015-02" db="EMBL/GenBank/DDBJ databases">
        <title>Improved understanding of the partial-nitritation anammox process through 23 genomes representing the majority of the microbial community.</title>
        <authorList>
            <person name="Speth D.R."/>
            <person name="In T Zandt M."/>
            <person name="Guerrero Cruz S."/>
            <person name="Jetten M.S."/>
            <person name="Dutilh B.E."/>
        </authorList>
    </citation>
    <scope>NUCLEOTIDE SEQUENCE [LARGE SCALE GENOMIC DNA]</scope>
    <source>
        <strain evidence="1">OLB21</strain>
    </source>
</reference>
<dbReference type="PANTHER" id="PTHR37953">
    <property type="entry name" value="UPF0127 PROTEIN MJ1496"/>
    <property type="match status" value="1"/>
</dbReference>
<dbReference type="EMBL" id="JYPD01000017">
    <property type="protein sequence ID" value="KXK09433.1"/>
    <property type="molecule type" value="Genomic_DNA"/>
</dbReference>
<dbReference type="InterPro" id="IPR003795">
    <property type="entry name" value="DUF192"/>
</dbReference>
<evidence type="ECO:0000313" key="1">
    <source>
        <dbReference type="EMBL" id="KXK09433.1"/>
    </source>
</evidence>
<dbReference type="Proteomes" id="UP000070449">
    <property type="component" value="Unassembled WGS sequence"/>
</dbReference>
<comment type="caution">
    <text evidence="1">The sequence shown here is derived from an EMBL/GenBank/DDBJ whole genome shotgun (WGS) entry which is preliminary data.</text>
</comment>
<evidence type="ECO:0008006" key="3">
    <source>
        <dbReference type="Google" id="ProtNLM"/>
    </source>
</evidence>
<gene>
    <name evidence="1" type="ORF">UZ20_WS6002000482</name>
</gene>
<evidence type="ECO:0000313" key="2">
    <source>
        <dbReference type="Proteomes" id="UP000070449"/>
    </source>
</evidence>
<protein>
    <recommendedName>
        <fullName evidence="3">ACR</fullName>
    </recommendedName>
</protein>
<dbReference type="Pfam" id="PF02643">
    <property type="entry name" value="DUF192"/>
    <property type="match status" value="1"/>
</dbReference>
<sequence>MTKRQFTIIAICLAIILIFLWNPLAKDFLPTDNHSTNNWSRRELPFNTSAYFESNPLMIFNLEIARTERERADGLMFVEEINDNQGMLFVFEEENPRSFWMKNTYISLDILFLDKDLRVVKIIENLEPLREWPYYNSDFPAKYALELKAGAVEKNSLEIGDELYVKF</sequence>
<dbReference type="InterPro" id="IPR038695">
    <property type="entry name" value="Saro_0823-like_sf"/>
</dbReference>
<accession>A0A136KJH6</accession>
<proteinExistence type="predicted"/>
<dbReference type="PANTHER" id="PTHR37953:SF1">
    <property type="entry name" value="UPF0127 PROTEIN MJ1496"/>
    <property type="match status" value="1"/>
</dbReference>
<dbReference type="STRING" id="1617427.UZ20_WS6002000482"/>
<name>A0A136KJH6_9BACT</name>